<protein>
    <submittedName>
        <fullName evidence="4">ABC transporter ATP-binding protein</fullName>
    </submittedName>
</protein>
<dbReference type="InterPro" id="IPR003593">
    <property type="entry name" value="AAA+_ATPase"/>
</dbReference>
<dbReference type="GO" id="GO:0019700">
    <property type="term" value="P:organic phosphonate catabolic process"/>
    <property type="evidence" value="ECO:0007669"/>
    <property type="project" value="TreeGrafter"/>
</dbReference>
<dbReference type="PROSITE" id="PS50893">
    <property type="entry name" value="ABC_TRANSPORTER_2"/>
    <property type="match status" value="2"/>
</dbReference>
<gene>
    <name evidence="4" type="ORF">LI82_03160</name>
</gene>
<keyword evidence="5" id="KW-1185">Reference proteome</keyword>
<dbReference type="PANTHER" id="PTHR42764:SF2">
    <property type="entry name" value="ABC TRANSPORTER, ATP-BINDING PROTEIN"/>
    <property type="match status" value="1"/>
</dbReference>
<name>A0A099T1L2_METMT</name>
<dbReference type="Pfam" id="PF00005">
    <property type="entry name" value="ABC_tran"/>
    <property type="match status" value="2"/>
</dbReference>
<dbReference type="PANTHER" id="PTHR42764">
    <property type="entry name" value="PHOSPHONATES UTILIZATION ATP-BINDING PROTEIN PHNK-RELATED"/>
    <property type="match status" value="1"/>
</dbReference>
<dbReference type="InterPro" id="IPR017871">
    <property type="entry name" value="ABC_transporter-like_CS"/>
</dbReference>
<evidence type="ECO:0000256" key="2">
    <source>
        <dbReference type="ARBA" id="ARBA00022840"/>
    </source>
</evidence>
<dbReference type="EMBL" id="JRHO01000009">
    <property type="protein sequence ID" value="KGK99045.1"/>
    <property type="molecule type" value="Genomic_DNA"/>
</dbReference>
<accession>A0A099T1L2</accession>
<evidence type="ECO:0000313" key="4">
    <source>
        <dbReference type="EMBL" id="KGK99045.1"/>
    </source>
</evidence>
<dbReference type="NCBIfam" id="TIGR03269">
    <property type="entry name" value="met_CoM_red_A2"/>
    <property type="match status" value="1"/>
</dbReference>
<dbReference type="GO" id="GO:0016887">
    <property type="term" value="F:ATP hydrolysis activity"/>
    <property type="evidence" value="ECO:0007669"/>
    <property type="project" value="InterPro"/>
</dbReference>
<dbReference type="RefSeq" id="WP_048193472.1">
    <property type="nucleotide sequence ID" value="NZ_CAAGSM010000002.1"/>
</dbReference>
<evidence type="ECO:0000259" key="3">
    <source>
        <dbReference type="PROSITE" id="PS50893"/>
    </source>
</evidence>
<proteinExistence type="predicted"/>
<dbReference type="SUPFAM" id="SSF52540">
    <property type="entry name" value="P-loop containing nucleoside triphosphate hydrolases"/>
    <property type="match status" value="2"/>
</dbReference>
<dbReference type="OrthoDB" id="18209at2157"/>
<evidence type="ECO:0000313" key="5">
    <source>
        <dbReference type="Proteomes" id="UP000029859"/>
    </source>
</evidence>
<feature type="domain" description="ABC transporter" evidence="3">
    <location>
        <begin position="287"/>
        <end position="535"/>
    </location>
</feature>
<dbReference type="InterPro" id="IPR003439">
    <property type="entry name" value="ABC_transporter-like_ATP-bd"/>
</dbReference>
<sequence>MSLFIEVKDLTISYDGVNVLKNINLNINEGEVIGILGRSGAGKTILMHALRGAEEYENISGSIIYHLARCDKCDHIDPPSKVGETCRHCKGDVMKAFDADFVALSLHAHERKNVSKRIAIMLQRTFALYGDDQVVANVMNSLTEIGYTGNDAMSRAMELLEDVRLSHRMMHVARDLSGGEKQRVVLARQLVRNPMLLLADEPTGTLDPRTADVVHDVIERAVKAYNMTMVITSHWSDVIEELADKAIILDDGEVVMEGDPHEVATEFMKMVSHIEKSENIVLGEPIIDVKNLVKKYISVTRGVVHAVNDVSFEVKEGEIFGLAGTSGAGKTTTSEILMGIVQPTKGDIRVRVGDEWIDMTTPGPDNRGRATKYMGILHQEYGLYTHRSIIDNLTESIGIDLPYELAVRKAIKTLIATGFSEEKAKSILPKMADDISEGERHRVALAQILMKEPNIIVMDEPTGTMDPITKIEVTRSILKARDEMGDTFVIVSHDMDFLQEACDRVALMRDAKIVAVGEPNDVLSQLTEEERLLVAQEA</sequence>
<evidence type="ECO:0000256" key="1">
    <source>
        <dbReference type="ARBA" id="ARBA00022741"/>
    </source>
</evidence>
<dbReference type="Proteomes" id="UP000029859">
    <property type="component" value="Unassembled WGS sequence"/>
</dbReference>
<comment type="caution">
    <text evidence="4">The sequence shown here is derived from an EMBL/GenBank/DDBJ whole genome shotgun (WGS) entry which is preliminary data.</text>
</comment>
<dbReference type="AlphaFoldDB" id="A0A099T1L2"/>
<feature type="domain" description="ABC transporter" evidence="3">
    <location>
        <begin position="5"/>
        <end position="276"/>
    </location>
</feature>
<keyword evidence="1" id="KW-0547">Nucleotide-binding</keyword>
<dbReference type="PROSITE" id="PS00211">
    <property type="entry name" value="ABC_TRANSPORTER_1"/>
    <property type="match status" value="1"/>
</dbReference>
<dbReference type="GO" id="GO:0005524">
    <property type="term" value="F:ATP binding"/>
    <property type="evidence" value="ECO:0007669"/>
    <property type="project" value="UniProtKB-KW"/>
</dbReference>
<organism evidence="4 5">
    <name type="scientific">Methanococcoides methylutens</name>
    <dbReference type="NCBI Taxonomy" id="2226"/>
    <lineage>
        <taxon>Archaea</taxon>
        <taxon>Methanobacteriati</taxon>
        <taxon>Methanobacteriota</taxon>
        <taxon>Stenosarchaea group</taxon>
        <taxon>Methanomicrobia</taxon>
        <taxon>Methanosarcinales</taxon>
        <taxon>Methanosarcinaceae</taxon>
        <taxon>Methanococcoides</taxon>
    </lineage>
</organism>
<reference evidence="4 5" key="1">
    <citation type="submission" date="2014-09" db="EMBL/GenBank/DDBJ databases">
        <title>Draft genome sequence of an obligately methylotrophic methanogen, Methanococcoides methylutens, isolated from marine sediment.</title>
        <authorList>
            <person name="Guan Y."/>
            <person name="Ngugi D.K."/>
            <person name="Blom J."/>
            <person name="Ali S."/>
            <person name="Ferry J.G."/>
            <person name="Stingl U."/>
        </authorList>
    </citation>
    <scope>NUCLEOTIDE SEQUENCE [LARGE SCALE GENOMIC DNA]</scope>
    <source>
        <strain evidence="4 5">DSM 2657</strain>
    </source>
</reference>
<dbReference type="SMART" id="SM00382">
    <property type="entry name" value="AAA"/>
    <property type="match status" value="2"/>
</dbReference>
<keyword evidence="2 4" id="KW-0067">ATP-binding</keyword>
<dbReference type="InterPro" id="IPR017669">
    <property type="entry name" value="Me_Coenz_M_Rdtase_A2"/>
</dbReference>
<dbReference type="Gene3D" id="3.40.50.300">
    <property type="entry name" value="P-loop containing nucleotide triphosphate hydrolases"/>
    <property type="match status" value="2"/>
</dbReference>
<dbReference type="InterPro" id="IPR027417">
    <property type="entry name" value="P-loop_NTPase"/>
</dbReference>